<name>A0A448WUV8_9PLAT</name>
<organism evidence="2 3">
    <name type="scientific">Protopolystoma xenopodis</name>
    <dbReference type="NCBI Taxonomy" id="117903"/>
    <lineage>
        <taxon>Eukaryota</taxon>
        <taxon>Metazoa</taxon>
        <taxon>Spiralia</taxon>
        <taxon>Lophotrochozoa</taxon>
        <taxon>Platyhelminthes</taxon>
        <taxon>Monogenea</taxon>
        <taxon>Polyopisthocotylea</taxon>
        <taxon>Polystomatidea</taxon>
        <taxon>Polystomatidae</taxon>
        <taxon>Protopolystoma</taxon>
    </lineage>
</organism>
<gene>
    <name evidence="2" type="ORF">PXEA_LOCUS14267</name>
</gene>
<keyword evidence="3" id="KW-1185">Reference proteome</keyword>
<proteinExistence type="predicted"/>
<feature type="region of interest" description="Disordered" evidence="1">
    <location>
        <begin position="38"/>
        <end position="68"/>
    </location>
</feature>
<dbReference type="Proteomes" id="UP000784294">
    <property type="component" value="Unassembled WGS sequence"/>
</dbReference>
<sequence length="236" mass="24937">MLVSRVVAGGHFETHDTCQWLPAECTVSTLPGGLGFDSTADMASVGGSDGAKPEETTAPSDSETDETSSSIFYMIEEGVRKRVHARAHKFYSPSRQAGSSGHSQPQTLLSLAPTHHHHHKHTLECPIPECKSRMCLANGPQRLQPTGEAPAAAGTGLVAHTTLSLTALPSASTMPTASCQDVAPPSPGELAEIQVVSNVMLQPTQGVLAPIPACFSESQQDIRSVRSLSLNPLRRN</sequence>
<evidence type="ECO:0000256" key="1">
    <source>
        <dbReference type="SAM" id="MobiDB-lite"/>
    </source>
</evidence>
<reference evidence="2" key="1">
    <citation type="submission" date="2018-11" db="EMBL/GenBank/DDBJ databases">
        <authorList>
            <consortium name="Pathogen Informatics"/>
        </authorList>
    </citation>
    <scope>NUCLEOTIDE SEQUENCE</scope>
</reference>
<feature type="non-terminal residue" evidence="2">
    <location>
        <position position="1"/>
    </location>
</feature>
<dbReference type="AlphaFoldDB" id="A0A448WUV8"/>
<accession>A0A448WUV8</accession>
<evidence type="ECO:0000313" key="2">
    <source>
        <dbReference type="EMBL" id="VEL20827.1"/>
    </source>
</evidence>
<comment type="caution">
    <text evidence="2">The sequence shown here is derived from an EMBL/GenBank/DDBJ whole genome shotgun (WGS) entry which is preliminary data.</text>
</comment>
<evidence type="ECO:0000313" key="3">
    <source>
        <dbReference type="Proteomes" id="UP000784294"/>
    </source>
</evidence>
<dbReference type="EMBL" id="CAAALY010048186">
    <property type="protein sequence ID" value="VEL20827.1"/>
    <property type="molecule type" value="Genomic_DNA"/>
</dbReference>
<protein>
    <submittedName>
        <fullName evidence="2">Uncharacterized protein</fullName>
    </submittedName>
</protein>